<evidence type="ECO:0000313" key="2">
    <source>
        <dbReference type="Proteomes" id="UP001354073"/>
    </source>
</evidence>
<dbReference type="EMBL" id="JAVHXJ020000291">
    <property type="protein sequence ID" value="MGI1901018.1"/>
    <property type="molecule type" value="Genomic_DNA"/>
</dbReference>
<dbReference type="Proteomes" id="UP001354073">
    <property type="component" value="Unassembled WGS sequence"/>
</dbReference>
<comment type="caution">
    <text evidence="1">The sequence shown here is derived from an EMBL/GenBank/DDBJ whole genome shotgun (WGS) entry which is preliminary data.</text>
</comment>
<sequence>MREVEFRTIDKLFIKMSINDKIWVIFLLFLVTLTSVAGSRYFNDIQQFEDQSILTVEAKLAGIIQAQPQSLANLNGVVSTSNAGDTTFNNGTVTAYAKLNSGQAIQLTENLSRQFE</sequence>
<name>A0ACC7RJ26_9VIBR</name>
<accession>A0ACC7RJ26</accession>
<proteinExistence type="predicted"/>
<reference evidence="1" key="1">
    <citation type="submission" date="2024-11" db="EMBL/GenBank/DDBJ databases">
        <title>Identification of new Vibrio campbellii strains harboring the pVA1 plasmid isolated from Penaeus vannamei postlarvae affected by outbreaks of acute hepatopancreatic necrosis disease (AHPND) in Mexico.</title>
        <authorList>
            <person name="Gomez-Gil B."/>
            <person name="Enciso-Ibarra J."/>
        </authorList>
    </citation>
    <scope>NUCLEOTIDE SEQUENCE</scope>
    <source>
        <strain evidence="1">M270204</strain>
    </source>
</reference>
<evidence type="ECO:0000313" key="1">
    <source>
        <dbReference type="EMBL" id="MGI1901018.1"/>
    </source>
</evidence>
<protein>
    <submittedName>
        <fullName evidence="1">Methyl-accepting chemotaxis protein</fullName>
    </submittedName>
</protein>
<feature type="non-terminal residue" evidence="1">
    <location>
        <position position="116"/>
    </location>
</feature>
<gene>
    <name evidence="1" type="ORF">REH74_026200</name>
</gene>
<organism evidence="1 2">
    <name type="scientific">Vibrio campbellii</name>
    <dbReference type="NCBI Taxonomy" id="680"/>
    <lineage>
        <taxon>Bacteria</taxon>
        <taxon>Pseudomonadati</taxon>
        <taxon>Pseudomonadota</taxon>
        <taxon>Gammaproteobacteria</taxon>
        <taxon>Vibrionales</taxon>
        <taxon>Vibrionaceae</taxon>
        <taxon>Vibrio</taxon>
    </lineage>
</organism>